<dbReference type="SUPFAM" id="SSF53474">
    <property type="entry name" value="alpha/beta-Hydrolases"/>
    <property type="match status" value="1"/>
</dbReference>
<dbReference type="PANTHER" id="PTHR21661">
    <property type="entry name" value="EPOXIDE HYDROLASE 1-RELATED"/>
    <property type="match status" value="1"/>
</dbReference>
<evidence type="ECO:0000313" key="6">
    <source>
        <dbReference type="Proteomes" id="UP001344658"/>
    </source>
</evidence>
<dbReference type="GO" id="GO:0016787">
    <property type="term" value="F:hydrolase activity"/>
    <property type="evidence" value="ECO:0007669"/>
    <property type="project" value="UniProtKB-KW"/>
</dbReference>
<dbReference type="InterPro" id="IPR000639">
    <property type="entry name" value="Epox_hydrolase-like"/>
</dbReference>
<sequence>MQPFRVDIPQADLDDLNRRLADTRWPELVDVGWERGVPTAYLKELAEYWRTGFDWRAAEARLNQYPQFTTEIDGEQIHFIHVRSPEPNAIPMIITHGWPGSIVEFLDIIGPLTDPRAHGGNPEVAYDLVIPSMPGYGFSGPLKSTGWDLVKVAQAWAQLMSGLGYDKYVAQGADFGAVASILLGVVDAQHLLGIHLNLLLTLPAGEPGELDDLSDEDRRRLGMTDRFLSILAGSMKQQATRPHTVAYALTDSPVGQLAWIAEKFKDWAQAETAPEDAVDRDLMLTLISIYWLTKTAGSSAQTYVENFPQLPINSIVGRLPTVEVPVGVAQYTHSLFLPVKKFAERDLTNIVYWSEYDRGGHFAAMEEPDLFAADLQAFGQVLRKL</sequence>
<dbReference type="PRINTS" id="PR00412">
    <property type="entry name" value="EPOXHYDRLASE"/>
</dbReference>
<comment type="similarity">
    <text evidence="1">Belongs to the peptidase S33 family.</text>
</comment>
<proteinExistence type="inferred from homology"/>
<keyword evidence="2" id="KW-0058">Aromatic hydrocarbons catabolism</keyword>
<gene>
    <name evidence="5" type="ORF">V2S66_25130</name>
</gene>
<keyword evidence="6" id="KW-1185">Reference proteome</keyword>
<reference evidence="5 6" key="1">
    <citation type="submission" date="2023-12" db="EMBL/GenBank/DDBJ databases">
        <title>Streptomyces sp. V4-01.</title>
        <authorList>
            <person name="Somphong A."/>
            <person name="Phongsopitanun W."/>
        </authorList>
    </citation>
    <scope>NUCLEOTIDE SEQUENCE [LARGE SCALE GENOMIC DNA]</scope>
    <source>
        <strain evidence="5 6">V4-01</strain>
    </source>
</reference>
<dbReference type="Pfam" id="PF06441">
    <property type="entry name" value="EHN"/>
    <property type="match status" value="1"/>
</dbReference>
<dbReference type="InterPro" id="IPR010497">
    <property type="entry name" value="Epoxide_hydro_N"/>
</dbReference>
<evidence type="ECO:0000256" key="1">
    <source>
        <dbReference type="ARBA" id="ARBA00010088"/>
    </source>
</evidence>
<keyword evidence="3 5" id="KW-0378">Hydrolase</keyword>
<name>A0ABU7PHG1_9ACTN</name>
<organism evidence="5 6">
    <name type="scientific">Actinacidiphila polyblastidii</name>
    <dbReference type="NCBI Taxonomy" id="3110430"/>
    <lineage>
        <taxon>Bacteria</taxon>
        <taxon>Bacillati</taxon>
        <taxon>Actinomycetota</taxon>
        <taxon>Actinomycetes</taxon>
        <taxon>Kitasatosporales</taxon>
        <taxon>Streptomycetaceae</taxon>
        <taxon>Actinacidiphila</taxon>
    </lineage>
</organism>
<feature type="domain" description="Epoxide hydrolase N-terminal" evidence="4">
    <location>
        <begin position="1"/>
        <end position="105"/>
    </location>
</feature>
<dbReference type="EMBL" id="JAZEWV010000026">
    <property type="protein sequence ID" value="MEE4545240.1"/>
    <property type="molecule type" value="Genomic_DNA"/>
</dbReference>
<accession>A0ABU7PHG1</accession>
<evidence type="ECO:0000256" key="2">
    <source>
        <dbReference type="ARBA" id="ARBA00022797"/>
    </source>
</evidence>
<dbReference type="InterPro" id="IPR029058">
    <property type="entry name" value="AB_hydrolase_fold"/>
</dbReference>
<evidence type="ECO:0000256" key="3">
    <source>
        <dbReference type="ARBA" id="ARBA00022801"/>
    </source>
</evidence>
<dbReference type="PIRSF" id="PIRSF001112">
    <property type="entry name" value="Epoxide_hydrolase"/>
    <property type="match status" value="1"/>
</dbReference>
<evidence type="ECO:0000259" key="4">
    <source>
        <dbReference type="Pfam" id="PF06441"/>
    </source>
</evidence>
<dbReference type="InterPro" id="IPR016292">
    <property type="entry name" value="Epoxide_hydrolase"/>
</dbReference>
<protein>
    <submittedName>
        <fullName evidence="5">Epoxide hydrolase family protein</fullName>
    </submittedName>
</protein>
<dbReference type="PANTHER" id="PTHR21661:SF35">
    <property type="entry name" value="EPOXIDE HYDROLASE"/>
    <property type="match status" value="1"/>
</dbReference>
<dbReference type="RefSeq" id="WP_330798670.1">
    <property type="nucleotide sequence ID" value="NZ_JAZEWV010000026.1"/>
</dbReference>
<evidence type="ECO:0000313" key="5">
    <source>
        <dbReference type="EMBL" id="MEE4545240.1"/>
    </source>
</evidence>
<dbReference type="Gene3D" id="3.40.50.1820">
    <property type="entry name" value="alpha/beta hydrolase"/>
    <property type="match status" value="1"/>
</dbReference>
<dbReference type="Proteomes" id="UP001344658">
    <property type="component" value="Unassembled WGS sequence"/>
</dbReference>
<comment type="caution">
    <text evidence="5">The sequence shown here is derived from an EMBL/GenBank/DDBJ whole genome shotgun (WGS) entry which is preliminary data.</text>
</comment>